<dbReference type="GO" id="GO:0043386">
    <property type="term" value="P:mycotoxin biosynthetic process"/>
    <property type="evidence" value="ECO:0007669"/>
    <property type="project" value="InterPro"/>
</dbReference>
<feature type="transmembrane region" description="Helical" evidence="3">
    <location>
        <begin position="43"/>
        <end position="65"/>
    </location>
</feature>
<dbReference type="AlphaFoldDB" id="E3Q502"/>
<accession>E3Q502</accession>
<dbReference type="GeneID" id="24406278"/>
<keyword evidence="3" id="KW-0472">Membrane</keyword>
<protein>
    <recommendedName>
        <fullName evidence="6">Tat pathway signal sequence</fullName>
    </recommendedName>
</protein>
<dbReference type="eggNOG" id="ENOG502S6JS">
    <property type="taxonomic scope" value="Eukaryota"/>
</dbReference>
<evidence type="ECO:0000313" key="5">
    <source>
        <dbReference type="Proteomes" id="UP000008782"/>
    </source>
</evidence>
<name>E3Q502_COLGM</name>
<evidence type="ECO:0000256" key="2">
    <source>
        <dbReference type="ARBA" id="ARBA00035112"/>
    </source>
</evidence>
<dbReference type="RefSeq" id="XP_008089789.1">
    <property type="nucleotide sequence ID" value="XM_008091598.1"/>
</dbReference>
<evidence type="ECO:0000313" key="4">
    <source>
        <dbReference type="EMBL" id="EFQ25769.1"/>
    </source>
</evidence>
<comment type="pathway">
    <text evidence="1">Mycotoxin biosynthesis.</text>
</comment>
<dbReference type="OrthoDB" id="3687641at2759"/>
<evidence type="ECO:0008006" key="6">
    <source>
        <dbReference type="Google" id="ProtNLM"/>
    </source>
</evidence>
<reference evidence="5" key="1">
    <citation type="journal article" date="2012" name="Nat. Genet.">
        <title>Lifestyle transitions in plant pathogenic Colletotrichum fungi deciphered by genome and transcriptome analyses.</title>
        <authorList>
            <person name="O'Connell R.J."/>
            <person name="Thon M.R."/>
            <person name="Hacquard S."/>
            <person name="Amyotte S.G."/>
            <person name="Kleemann J."/>
            <person name="Torres M.F."/>
            <person name="Damm U."/>
            <person name="Buiate E.A."/>
            <person name="Epstein L."/>
            <person name="Alkan N."/>
            <person name="Altmueller J."/>
            <person name="Alvarado-Balderrama L."/>
            <person name="Bauser C.A."/>
            <person name="Becker C."/>
            <person name="Birren B.W."/>
            <person name="Chen Z."/>
            <person name="Choi J."/>
            <person name="Crouch J.A."/>
            <person name="Duvick J.P."/>
            <person name="Farman M.A."/>
            <person name="Gan P."/>
            <person name="Heiman D."/>
            <person name="Henrissat B."/>
            <person name="Howard R.J."/>
            <person name="Kabbage M."/>
            <person name="Koch C."/>
            <person name="Kracher B."/>
            <person name="Kubo Y."/>
            <person name="Law A.D."/>
            <person name="Lebrun M.-H."/>
            <person name="Lee Y.-H."/>
            <person name="Miyara I."/>
            <person name="Moore N."/>
            <person name="Neumann U."/>
            <person name="Nordstroem K."/>
            <person name="Panaccione D.G."/>
            <person name="Panstruga R."/>
            <person name="Place M."/>
            <person name="Proctor R.H."/>
            <person name="Prusky D."/>
            <person name="Rech G."/>
            <person name="Reinhardt R."/>
            <person name="Rollins J.A."/>
            <person name="Rounsley S."/>
            <person name="Schardl C.L."/>
            <person name="Schwartz D.C."/>
            <person name="Shenoy N."/>
            <person name="Shirasu K."/>
            <person name="Sikhakolli U.R."/>
            <person name="Stueber K."/>
            <person name="Sukno S.A."/>
            <person name="Sweigard J.A."/>
            <person name="Takano Y."/>
            <person name="Takahara H."/>
            <person name="Trail F."/>
            <person name="van der Does H.C."/>
            <person name="Voll L.M."/>
            <person name="Will I."/>
            <person name="Young S."/>
            <person name="Zeng Q."/>
            <person name="Zhang J."/>
            <person name="Zhou S."/>
            <person name="Dickman M.B."/>
            <person name="Schulze-Lefert P."/>
            <person name="Ver Loren van Themaat E."/>
            <person name="Ma L.-J."/>
            <person name="Vaillancourt L.J."/>
        </authorList>
    </citation>
    <scope>NUCLEOTIDE SEQUENCE [LARGE SCALE GENOMIC DNA]</scope>
    <source>
        <strain evidence="5">M1.001 / M2 / FGSC 10212</strain>
    </source>
</reference>
<dbReference type="Proteomes" id="UP000008782">
    <property type="component" value="Unassembled WGS sequence"/>
</dbReference>
<gene>
    <name evidence="4" type="ORF">GLRG_00913</name>
</gene>
<evidence type="ECO:0000256" key="1">
    <source>
        <dbReference type="ARBA" id="ARBA00004685"/>
    </source>
</evidence>
<dbReference type="HOGENOM" id="CLU_077453_0_0_1"/>
<keyword evidence="5" id="KW-1185">Reference proteome</keyword>
<comment type="similarity">
    <text evidence="2">Belongs to the ustYa family.</text>
</comment>
<dbReference type="EMBL" id="GG697333">
    <property type="protein sequence ID" value="EFQ25769.1"/>
    <property type="molecule type" value="Genomic_DNA"/>
</dbReference>
<keyword evidence="3" id="KW-0812">Transmembrane</keyword>
<dbReference type="Pfam" id="PF11807">
    <property type="entry name" value="UstYa"/>
    <property type="match status" value="1"/>
</dbReference>
<dbReference type="PANTHER" id="PTHR33365">
    <property type="entry name" value="YALI0B05434P"/>
    <property type="match status" value="1"/>
</dbReference>
<sequence length="288" mass="32544">MALATKDRYCALPSTNHDADWNDAGGKCVCDCHKETQVLITRIIVCIILFCALAVSALGLGLHSYQKYSKPAVPFGADQWGFIPPNVGEPASWRTFYNDSRDPYWIDEDTFEDLNAVRRVARRLKWLQNSTNIRALDGTARYRDLDGKEATLPSYHGPAGTQLYGVRSFHQIHCIMVMVEDYGLRLHGEPSQWTPGHVMHCINTLRQLVQCMADAAPITLITGTERHLGDGQQMWCRNFDDLRRWADTPERGVRYAIVVPPGSPPGTVERYKEIWPYPGVSEPPADLW</sequence>
<dbReference type="STRING" id="645133.E3Q502"/>
<dbReference type="VEuPathDB" id="FungiDB:GLRG_00913"/>
<dbReference type="InterPro" id="IPR021765">
    <property type="entry name" value="UstYa-like"/>
</dbReference>
<keyword evidence="3" id="KW-1133">Transmembrane helix</keyword>
<evidence type="ECO:0000256" key="3">
    <source>
        <dbReference type="SAM" id="Phobius"/>
    </source>
</evidence>
<proteinExistence type="inferred from homology"/>
<dbReference type="PANTHER" id="PTHR33365:SF4">
    <property type="entry name" value="CYCLOCHLOROTINE BIOSYNTHESIS PROTEIN O"/>
    <property type="match status" value="1"/>
</dbReference>
<organism evidence="5">
    <name type="scientific">Colletotrichum graminicola (strain M1.001 / M2 / FGSC 10212)</name>
    <name type="common">Maize anthracnose fungus</name>
    <name type="synonym">Glomerella graminicola</name>
    <dbReference type="NCBI Taxonomy" id="645133"/>
    <lineage>
        <taxon>Eukaryota</taxon>
        <taxon>Fungi</taxon>
        <taxon>Dikarya</taxon>
        <taxon>Ascomycota</taxon>
        <taxon>Pezizomycotina</taxon>
        <taxon>Sordariomycetes</taxon>
        <taxon>Hypocreomycetidae</taxon>
        <taxon>Glomerellales</taxon>
        <taxon>Glomerellaceae</taxon>
        <taxon>Colletotrichum</taxon>
        <taxon>Colletotrichum graminicola species complex</taxon>
    </lineage>
</organism>